<evidence type="ECO:0000259" key="11">
    <source>
        <dbReference type="Pfam" id="PF01379"/>
    </source>
</evidence>
<evidence type="ECO:0000313" key="14">
    <source>
        <dbReference type="Proteomes" id="UP000504638"/>
    </source>
</evidence>
<comment type="similarity">
    <text evidence="3">Belongs to the HMBS family.</text>
</comment>
<dbReference type="GO" id="GO:0004418">
    <property type="term" value="F:hydroxymethylbilane synthase activity"/>
    <property type="evidence" value="ECO:0007669"/>
    <property type="project" value="UniProtKB-EC"/>
</dbReference>
<evidence type="ECO:0000256" key="3">
    <source>
        <dbReference type="ARBA" id="ARBA00005638"/>
    </source>
</evidence>
<feature type="domain" description="Porphobilinogen deaminase C-terminal" evidence="12">
    <location>
        <begin position="314"/>
        <end position="387"/>
    </location>
</feature>
<feature type="compositionally biased region" description="Polar residues" evidence="10">
    <location>
        <begin position="1"/>
        <end position="15"/>
    </location>
</feature>
<dbReference type="InterPro" id="IPR022419">
    <property type="entry name" value="Porphobilin_deaminase_cofac_BS"/>
</dbReference>
<protein>
    <recommendedName>
        <fullName evidence="4">hydroxymethylbilane synthase</fullName>
        <ecNumber evidence="4">2.5.1.61</ecNumber>
    </recommendedName>
    <alternativeName>
        <fullName evidence="9">Hydroxymethylbilane synthase</fullName>
    </alternativeName>
    <alternativeName>
        <fullName evidence="8">Pre-uroporphyrinogen synthase</fullName>
    </alternativeName>
</protein>
<evidence type="ECO:0000313" key="13">
    <source>
        <dbReference type="EMBL" id="KAF1815315.1"/>
    </source>
</evidence>
<dbReference type="GeneID" id="54417519"/>
<dbReference type="Pfam" id="PF01379">
    <property type="entry name" value="Porphobil_deam"/>
    <property type="match status" value="1"/>
</dbReference>
<dbReference type="EMBL" id="ML975151">
    <property type="protein sequence ID" value="KAF1815315.1"/>
    <property type="molecule type" value="Genomic_DNA"/>
</dbReference>
<name>A0A6G1GB66_9PEZI</name>
<sequence>MASKPEQITTSSADKTTGPPSPVPLADPLAVVGTRKSLLARIQTDLAIRAVEDAYPEYRGRIGVKGLDPLGDRDKVTPLWDFTASSNEAVSSQVAGAPKPSQSDAKGLWTEELEELLEKGEVDFVVHSLKDIPTTLPPQFTLAAILKRADARDALVVHPELLKHLHATGVQQPSLSDLPKGSIVGTSSLRRSAQLLRAHVHLQFEPLRGNVPTRLRKLDESVIDIPGATAPAAGTEDTTESAGTKAHPPFSAIIIATAGLDRLSLSDRITSRLSHSNGGMLHAVGQGAIGIEARAGDARILKLLEAIACKQTTLACTVERALLRTLEGGCSVPIGVETRWVAEGTLHVRASVVSVDGTEAVETEETAQVETVEEAEALGSAIAGTLRDQGAQKILEKIIIARR</sequence>
<feature type="domain" description="Porphobilinogen deaminase N-terminal" evidence="11">
    <location>
        <begin position="31"/>
        <end position="301"/>
    </location>
</feature>
<keyword evidence="14" id="KW-1185">Reference proteome</keyword>
<dbReference type="FunFam" id="3.30.160.40:FF:000002">
    <property type="entry name" value="Porphobilinogen deaminase"/>
    <property type="match status" value="1"/>
</dbReference>
<evidence type="ECO:0000256" key="9">
    <source>
        <dbReference type="ARBA" id="ARBA00033064"/>
    </source>
</evidence>
<dbReference type="GO" id="GO:0005737">
    <property type="term" value="C:cytoplasm"/>
    <property type="evidence" value="ECO:0007669"/>
    <property type="project" value="TreeGrafter"/>
</dbReference>
<reference evidence="15" key="2">
    <citation type="submission" date="2020-04" db="EMBL/GenBank/DDBJ databases">
        <authorList>
            <consortium name="NCBI Genome Project"/>
        </authorList>
    </citation>
    <scope>NUCLEOTIDE SEQUENCE</scope>
    <source>
        <strain evidence="15">CBS 781.70</strain>
    </source>
</reference>
<proteinExistence type="inferred from homology"/>
<keyword evidence="7" id="KW-0627">Porphyrin biosynthesis</keyword>
<accession>A0A6G1GB66</accession>
<dbReference type="Pfam" id="PF03900">
    <property type="entry name" value="Porphobil_deamC"/>
    <property type="match status" value="1"/>
</dbReference>
<dbReference type="SUPFAM" id="SSF53850">
    <property type="entry name" value="Periplasmic binding protein-like II"/>
    <property type="match status" value="1"/>
</dbReference>
<reference evidence="13 15" key="1">
    <citation type="submission" date="2020-01" db="EMBL/GenBank/DDBJ databases">
        <authorList>
            <consortium name="DOE Joint Genome Institute"/>
            <person name="Haridas S."/>
            <person name="Albert R."/>
            <person name="Binder M."/>
            <person name="Bloem J."/>
            <person name="Labutti K."/>
            <person name="Salamov A."/>
            <person name="Andreopoulos B."/>
            <person name="Baker S.E."/>
            <person name="Barry K."/>
            <person name="Bills G."/>
            <person name="Bluhm B.H."/>
            <person name="Cannon C."/>
            <person name="Castanera R."/>
            <person name="Culley D.E."/>
            <person name="Daum C."/>
            <person name="Ezra D."/>
            <person name="Gonzalez J.B."/>
            <person name="Henrissat B."/>
            <person name="Kuo A."/>
            <person name="Liang C."/>
            <person name="Lipzen A."/>
            <person name="Lutzoni F."/>
            <person name="Magnuson J."/>
            <person name="Mondo S."/>
            <person name="Nolan M."/>
            <person name="Ohm R."/>
            <person name="Pangilinan J."/>
            <person name="Park H.-J."/>
            <person name="Ramirez L."/>
            <person name="Alfaro M."/>
            <person name="Sun H."/>
            <person name="Tritt A."/>
            <person name="Yoshinaga Y."/>
            <person name="Zwiers L.-H."/>
            <person name="Turgeon B.G."/>
            <person name="Goodwin S.B."/>
            <person name="Spatafora J.W."/>
            <person name="Crous P.W."/>
            <person name="Grigoriev I.V."/>
        </authorList>
    </citation>
    <scope>NUCLEOTIDE SEQUENCE</scope>
    <source>
        <strain evidence="13 15">CBS 781.70</strain>
    </source>
</reference>
<evidence type="ECO:0000256" key="4">
    <source>
        <dbReference type="ARBA" id="ARBA00012655"/>
    </source>
</evidence>
<evidence type="ECO:0000259" key="12">
    <source>
        <dbReference type="Pfam" id="PF03900"/>
    </source>
</evidence>
<dbReference type="RefSeq" id="XP_033536946.1">
    <property type="nucleotide sequence ID" value="XM_033676949.1"/>
</dbReference>
<dbReference type="OrthoDB" id="564646at2759"/>
<comment type="pathway">
    <text evidence="2">Porphyrin-containing compound metabolism; protoporphyrin-IX biosynthesis; coproporphyrinogen-III from 5-aminolevulinate: step 2/4.</text>
</comment>
<evidence type="ECO:0000256" key="2">
    <source>
        <dbReference type="ARBA" id="ARBA00004735"/>
    </source>
</evidence>
<dbReference type="Gene3D" id="3.40.190.10">
    <property type="entry name" value="Periplasmic binding protein-like II"/>
    <property type="match status" value="2"/>
</dbReference>
<dbReference type="Proteomes" id="UP000504638">
    <property type="component" value="Unplaced"/>
</dbReference>
<dbReference type="Gene3D" id="3.30.160.40">
    <property type="entry name" value="Porphobilinogen deaminase, C-terminal domain"/>
    <property type="match status" value="1"/>
</dbReference>
<dbReference type="PANTHER" id="PTHR11557">
    <property type="entry name" value="PORPHOBILINOGEN DEAMINASE"/>
    <property type="match status" value="1"/>
</dbReference>
<dbReference type="UniPathway" id="UPA00251">
    <property type="reaction ID" value="UER00319"/>
</dbReference>
<reference evidence="15" key="3">
    <citation type="submission" date="2025-04" db="UniProtKB">
        <authorList>
            <consortium name="RefSeq"/>
        </authorList>
    </citation>
    <scope>IDENTIFICATION</scope>
    <source>
        <strain evidence="15">CBS 781.70</strain>
    </source>
</reference>
<dbReference type="PANTHER" id="PTHR11557:SF0">
    <property type="entry name" value="PORPHOBILINOGEN DEAMINASE"/>
    <property type="match status" value="1"/>
</dbReference>
<feature type="region of interest" description="Disordered" evidence="10">
    <location>
        <begin position="1"/>
        <end position="27"/>
    </location>
</feature>
<evidence type="ECO:0000256" key="5">
    <source>
        <dbReference type="ARBA" id="ARBA00022679"/>
    </source>
</evidence>
<dbReference type="InterPro" id="IPR036803">
    <property type="entry name" value="Porphobilinogen_deaminase_C_sf"/>
</dbReference>
<comment type="cofactor">
    <cofactor evidence="1">
        <name>dipyrromethane</name>
        <dbReference type="ChEBI" id="CHEBI:60342"/>
    </cofactor>
</comment>
<dbReference type="AlphaFoldDB" id="A0A6G1GB66"/>
<gene>
    <name evidence="13 15" type="ORF">P152DRAFT_410004</name>
</gene>
<dbReference type="PROSITE" id="PS00533">
    <property type="entry name" value="PORPHOBILINOGEN_DEAM"/>
    <property type="match status" value="1"/>
</dbReference>
<dbReference type="EC" id="2.5.1.61" evidence="4"/>
<dbReference type="InterPro" id="IPR022417">
    <property type="entry name" value="Porphobilin_deaminase_N"/>
</dbReference>
<evidence type="ECO:0000256" key="7">
    <source>
        <dbReference type="ARBA" id="ARBA00023244"/>
    </source>
</evidence>
<keyword evidence="5" id="KW-0808">Transferase</keyword>
<dbReference type="GO" id="GO:0006782">
    <property type="term" value="P:protoporphyrinogen IX biosynthetic process"/>
    <property type="evidence" value="ECO:0007669"/>
    <property type="project" value="UniProtKB-UniPathway"/>
</dbReference>
<dbReference type="InterPro" id="IPR022418">
    <property type="entry name" value="Porphobilinogen_deaminase_C"/>
</dbReference>
<evidence type="ECO:0000256" key="6">
    <source>
        <dbReference type="ARBA" id="ARBA00023133"/>
    </source>
</evidence>
<dbReference type="SUPFAM" id="SSF54782">
    <property type="entry name" value="Porphobilinogen deaminase (hydroxymethylbilane synthase), C-terminal domain"/>
    <property type="match status" value="1"/>
</dbReference>
<organism evidence="13">
    <name type="scientific">Eremomyces bilateralis CBS 781.70</name>
    <dbReference type="NCBI Taxonomy" id="1392243"/>
    <lineage>
        <taxon>Eukaryota</taxon>
        <taxon>Fungi</taxon>
        <taxon>Dikarya</taxon>
        <taxon>Ascomycota</taxon>
        <taxon>Pezizomycotina</taxon>
        <taxon>Dothideomycetes</taxon>
        <taxon>Dothideomycetes incertae sedis</taxon>
        <taxon>Eremomycetales</taxon>
        <taxon>Eremomycetaceae</taxon>
        <taxon>Eremomyces</taxon>
    </lineage>
</organism>
<dbReference type="InterPro" id="IPR000860">
    <property type="entry name" value="HemC"/>
</dbReference>
<evidence type="ECO:0000313" key="15">
    <source>
        <dbReference type="RefSeq" id="XP_033536946.1"/>
    </source>
</evidence>
<evidence type="ECO:0000256" key="8">
    <source>
        <dbReference type="ARBA" id="ARBA00030685"/>
    </source>
</evidence>
<keyword evidence="6" id="KW-0350">Heme biosynthesis</keyword>
<evidence type="ECO:0000256" key="10">
    <source>
        <dbReference type="SAM" id="MobiDB-lite"/>
    </source>
</evidence>
<evidence type="ECO:0000256" key="1">
    <source>
        <dbReference type="ARBA" id="ARBA00001916"/>
    </source>
</evidence>